<dbReference type="Gene3D" id="1.10.4030.10">
    <property type="entry name" value="Porin chaperone SurA, peptide-binding domain"/>
    <property type="match status" value="1"/>
</dbReference>
<comment type="function">
    <text evidence="11">Plays a major role in protein secretion by helping the post-translocational extracellular folding of several secreted proteins.</text>
</comment>
<evidence type="ECO:0000256" key="10">
    <source>
        <dbReference type="ARBA" id="ARBA00023288"/>
    </source>
</evidence>
<feature type="signal peptide" evidence="12">
    <location>
        <begin position="1"/>
        <end position="17"/>
    </location>
</feature>
<dbReference type="InterPro" id="IPR000297">
    <property type="entry name" value="PPIase_PpiC"/>
</dbReference>
<evidence type="ECO:0000256" key="3">
    <source>
        <dbReference type="ARBA" id="ARBA00006071"/>
    </source>
</evidence>
<keyword evidence="7 11" id="KW-0472">Membrane</keyword>
<keyword evidence="5 11" id="KW-0732">Signal</keyword>
<evidence type="ECO:0000256" key="8">
    <source>
        <dbReference type="ARBA" id="ARBA00023139"/>
    </source>
</evidence>
<keyword evidence="4 11" id="KW-1003">Cell membrane</keyword>
<evidence type="ECO:0000256" key="1">
    <source>
        <dbReference type="ARBA" id="ARBA00000971"/>
    </source>
</evidence>
<dbReference type="InterPro" id="IPR023059">
    <property type="entry name" value="Foldase_PrsA"/>
</dbReference>
<gene>
    <name evidence="11 14" type="primary">prsA</name>
    <name evidence="14" type="ORF">B9W14_23985</name>
</gene>
<dbReference type="GO" id="GO:0006457">
    <property type="term" value="P:protein folding"/>
    <property type="evidence" value="ECO:0007669"/>
    <property type="project" value="UniProtKB-UniRule"/>
</dbReference>
<dbReference type="PROSITE" id="PS51257">
    <property type="entry name" value="PROKAR_LIPOPROTEIN"/>
    <property type="match status" value="1"/>
</dbReference>
<dbReference type="InterPro" id="IPR050245">
    <property type="entry name" value="PrsA_foldase"/>
</dbReference>
<dbReference type="EC" id="5.2.1.8" evidence="11"/>
<evidence type="ECO:0000256" key="11">
    <source>
        <dbReference type="HAMAP-Rule" id="MF_01145"/>
    </source>
</evidence>
<dbReference type="PANTHER" id="PTHR47245:SF1">
    <property type="entry name" value="FOLDASE PROTEIN PRSA"/>
    <property type="match status" value="1"/>
</dbReference>
<dbReference type="OrthoDB" id="14196at2"/>
<dbReference type="EMBL" id="CP020953">
    <property type="protein sequence ID" value="AWI07395.1"/>
    <property type="molecule type" value="Genomic_DNA"/>
</dbReference>
<keyword evidence="8 11" id="KW-0564">Palmitate</keyword>
<dbReference type="PANTHER" id="PTHR47245">
    <property type="entry name" value="PEPTIDYLPROLYL ISOMERASE"/>
    <property type="match status" value="1"/>
</dbReference>
<protein>
    <recommendedName>
        <fullName evidence="11">Foldase protein PrsA</fullName>
        <ecNumber evidence="11">5.2.1.8</ecNumber>
    </recommendedName>
</protein>
<evidence type="ECO:0000313" key="15">
    <source>
        <dbReference type="Proteomes" id="UP000244910"/>
    </source>
</evidence>
<dbReference type="NCBIfam" id="NF000809">
    <property type="entry name" value="PRK00059.1"/>
    <property type="match status" value="1"/>
</dbReference>
<accession>A0A2U8DYB0</accession>
<dbReference type="Pfam" id="PF00639">
    <property type="entry name" value="Rotamase"/>
    <property type="match status" value="1"/>
</dbReference>
<organism evidence="14 15">
    <name type="scientific">Clostridium drakei</name>
    <dbReference type="NCBI Taxonomy" id="332101"/>
    <lineage>
        <taxon>Bacteria</taxon>
        <taxon>Bacillati</taxon>
        <taxon>Bacillota</taxon>
        <taxon>Clostridia</taxon>
        <taxon>Eubacteriales</taxon>
        <taxon>Clostridiaceae</taxon>
        <taxon>Clostridium</taxon>
    </lineage>
</organism>
<proteinExistence type="inferred from homology"/>
<comment type="catalytic activity">
    <reaction evidence="1 11">
        <text>[protein]-peptidylproline (omega=180) = [protein]-peptidylproline (omega=0)</text>
        <dbReference type="Rhea" id="RHEA:16237"/>
        <dbReference type="Rhea" id="RHEA-COMP:10747"/>
        <dbReference type="Rhea" id="RHEA-COMP:10748"/>
        <dbReference type="ChEBI" id="CHEBI:83833"/>
        <dbReference type="ChEBI" id="CHEBI:83834"/>
        <dbReference type="EC" id="5.2.1.8"/>
    </reaction>
</comment>
<dbReference type="Gene3D" id="3.10.50.40">
    <property type="match status" value="1"/>
</dbReference>
<keyword evidence="15" id="KW-1185">Reference proteome</keyword>
<feature type="chain" id="PRO_5038617908" description="Foldase protein PrsA" evidence="12">
    <location>
        <begin position="18"/>
        <end position="341"/>
    </location>
</feature>
<dbReference type="HAMAP" id="MF_01145">
    <property type="entry name" value="Foldase_PrsA"/>
    <property type="match status" value="1"/>
</dbReference>
<evidence type="ECO:0000313" key="14">
    <source>
        <dbReference type="EMBL" id="AWI07395.1"/>
    </source>
</evidence>
<dbReference type="PROSITE" id="PS50198">
    <property type="entry name" value="PPIC_PPIASE_2"/>
    <property type="match status" value="1"/>
</dbReference>
<evidence type="ECO:0000256" key="4">
    <source>
        <dbReference type="ARBA" id="ARBA00022475"/>
    </source>
</evidence>
<keyword evidence="9 11" id="KW-0413">Isomerase</keyword>
<dbReference type="KEGG" id="cdrk:B9W14_23985"/>
<evidence type="ECO:0000256" key="7">
    <source>
        <dbReference type="ARBA" id="ARBA00023136"/>
    </source>
</evidence>
<dbReference type="Proteomes" id="UP000244910">
    <property type="component" value="Chromosome"/>
</dbReference>
<evidence type="ECO:0000256" key="6">
    <source>
        <dbReference type="ARBA" id="ARBA00023110"/>
    </source>
</evidence>
<name>A0A2U8DYB0_9CLOT</name>
<evidence type="ECO:0000256" key="5">
    <source>
        <dbReference type="ARBA" id="ARBA00022729"/>
    </source>
</evidence>
<dbReference type="Pfam" id="PF13624">
    <property type="entry name" value="SurA_N_3"/>
    <property type="match status" value="1"/>
</dbReference>
<dbReference type="InterPro" id="IPR023058">
    <property type="entry name" value="PPIase_PpiC_CS"/>
</dbReference>
<keyword evidence="10 11" id="KW-0449">Lipoprotein</keyword>
<dbReference type="GO" id="GO:0005886">
    <property type="term" value="C:plasma membrane"/>
    <property type="evidence" value="ECO:0007669"/>
    <property type="project" value="UniProtKB-SubCell"/>
</dbReference>
<reference evidence="15" key="1">
    <citation type="submission" date="2017-04" db="EMBL/GenBank/DDBJ databases">
        <authorList>
            <person name="Song Y."/>
            <person name="Cho B.-K."/>
        </authorList>
    </citation>
    <scope>NUCLEOTIDE SEQUENCE [LARGE SCALE GENOMIC DNA]</scope>
    <source>
        <strain evidence="15">SL1</strain>
    </source>
</reference>
<dbReference type="RefSeq" id="WP_032078383.1">
    <property type="nucleotide sequence ID" value="NZ_CP020953.1"/>
</dbReference>
<dbReference type="SUPFAM" id="SSF54534">
    <property type="entry name" value="FKBP-like"/>
    <property type="match status" value="1"/>
</dbReference>
<dbReference type="InterPro" id="IPR027304">
    <property type="entry name" value="Trigger_fact/SurA_dom_sf"/>
</dbReference>
<evidence type="ECO:0000259" key="13">
    <source>
        <dbReference type="PROSITE" id="PS50198"/>
    </source>
</evidence>
<evidence type="ECO:0000256" key="9">
    <source>
        <dbReference type="ARBA" id="ARBA00023235"/>
    </source>
</evidence>
<feature type="domain" description="PpiC" evidence="13">
    <location>
        <begin position="199"/>
        <end position="291"/>
    </location>
</feature>
<dbReference type="InterPro" id="IPR046357">
    <property type="entry name" value="PPIase_dom_sf"/>
</dbReference>
<evidence type="ECO:0000256" key="12">
    <source>
        <dbReference type="SAM" id="SignalP"/>
    </source>
</evidence>
<evidence type="ECO:0000256" key="2">
    <source>
        <dbReference type="ARBA" id="ARBA00004193"/>
    </source>
</evidence>
<comment type="similarity">
    <text evidence="3 11">Belongs to the PrsA family.</text>
</comment>
<dbReference type="GO" id="GO:0003755">
    <property type="term" value="F:peptidyl-prolyl cis-trans isomerase activity"/>
    <property type="evidence" value="ECO:0007669"/>
    <property type="project" value="UniProtKB-UniRule"/>
</dbReference>
<dbReference type="PROSITE" id="PS01096">
    <property type="entry name" value="PPIC_PPIASE_1"/>
    <property type="match status" value="1"/>
</dbReference>
<dbReference type="SUPFAM" id="SSF109998">
    <property type="entry name" value="Triger factor/SurA peptide-binding domain-like"/>
    <property type="match status" value="1"/>
</dbReference>
<sequence>MKSVKRLVSAVLISAFAFSTVGCNMIAKTPEAIKNSVVATVNGEKITRGELDSNPNLMGIAAQIKQQYGEDYEKNDDAKSILKEQKSKILDSMIESKVIEQKAKELKVLPDDAKLKAEVDKQISNIKQQQFGNDAAKFQAALKQQSLTEENLKNMYYTQMRNQEISTNVTNNVGKDVKVDDKSVQDYYKNNPYKFTEKPNRIHTAHILVKTEEEAKKVKTRLDKGEDFAKVAKEVSTDTATKDKGGDLGFVNYVDSGFDAAFMAGAIALKKGAISAPVKSQFGYHIIKCVEKEEYPVKKLDAVKAQIKTQLETEQKQKKYQDKVAEWKKSAKISKNEKNLI</sequence>
<comment type="subcellular location">
    <subcellularLocation>
        <location evidence="2 11">Cell membrane</location>
        <topology evidence="2 11">Lipid-anchor</topology>
    </subcellularLocation>
</comment>
<keyword evidence="6 11" id="KW-0697">Rotamase</keyword>
<dbReference type="AlphaFoldDB" id="A0A2U8DYB0"/>